<feature type="transmembrane region" description="Helical" evidence="9">
    <location>
        <begin position="119"/>
        <end position="140"/>
    </location>
</feature>
<dbReference type="PANTHER" id="PTHR30614">
    <property type="entry name" value="MEMBRANE COMPONENT OF AMINO ACID ABC TRANSPORTER"/>
    <property type="match status" value="1"/>
</dbReference>
<feature type="transmembrane region" description="Helical" evidence="9">
    <location>
        <begin position="340"/>
        <end position="358"/>
    </location>
</feature>
<dbReference type="InterPro" id="IPR035906">
    <property type="entry name" value="MetI-like_sf"/>
</dbReference>
<dbReference type="GO" id="GO:0006865">
    <property type="term" value="P:amino acid transport"/>
    <property type="evidence" value="ECO:0007669"/>
    <property type="project" value="UniProtKB-KW"/>
</dbReference>
<dbReference type="RefSeq" id="WP_183952932.1">
    <property type="nucleotide sequence ID" value="NZ_JACIDH010000024.1"/>
</dbReference>
<keyword evidence="3 9" id="KW-0813">Transport</keyword>
<dbReference type="Gene3D" id="1.10.3720.10">
    <property type="entry name" value="MetI-like"/>
    <property type="match status" value="2"/>
</dbReference>
<evidence type="ECO:0000256" key="3">
    <source>
        <dbReference type="ARBA" id="ARBA00022448"/>
    </source>
</evidence>
<feature type="domain" description="ABC transmembrane type-1" evidence="10">
    <location>
        <begin position="77"/>
        <end position="358"/>
    </location>
</feature>
<dbReference type="InterPro" id="IPR010065">
    <property type="entry name" value="AA_ABC_transptr_permease_3TM"/>
</dbReference>
<dbReference type="PROSITE" id="PS50928">
    <property type="entry name" value="ABC_TM1"/>
    <property type="match status" value="1"/>
</dbReference>
<evidence type="ECO:0000256" key="8">
    <source>
        <dbReference type="ARBA" id="ARBA00023136"/>
    </source>
</evidence>
<keyword evidence="4" id="KW-1003">Cell membrane</keyword>
<gene>
    <name evidence="11" type="ORF">GGR48_003358</name>
</gene>
<feature type="transmembrane region" description="Helical" evidence="9">
    <location>
        <begin position="239"/>
        <end position="258"/>
    </location>
</feature>
<feature type="transmembrane region" description="Helical" evidence="9">
    <location>
        <begin position="160"/>
        <end position="190"/>
    </location>
</feature>
<dbReference type="GO" id="GO:0022857">
    <property type="term" value="F:transmembrane transporter activity"/>
    <property type="evidence" value="ECO:0007669"/>
    <property type="project" value="InterPro"/>
</dbReference>
<evidence type="ECO:0000256" key="5">
    <source>
        <dbReference type="ARBA" id="ARBA00022692"/>
    </source>
</evidence>
<reference evidence="11 12" key="1">
    <citation type="submission" date="2020-08" db="EMBL/GenBank/DDBJ databases">
        <title>Genomic Encyclopedia of Type Strains, Phase IV (KMG-IV): sequencing the most valuable type-strain genomes for metagenomic binning, comparative biology and taxonomic classification.</title>
        <authorList>
            <person name="Goeker M."/>
        </authorList>
    </citation>
    <scope>NUCLEOTIDE SEQUENCE [LARGE SCALE GENOMIC DNA]</scope>
    <source>
        <strain evidence="11 12">DSM 19512</strain>
    </source>
</reference>
<dbReference type="AlphaFoldDB" id="A0A7W6F4W6"/>
<evidence type="ECO:0000256" key="2">
    <source>
        <dbReference type="ARBA" id="ARBA00010072"/>
    </source>
</evidence>
<dbReference type="SUPFAM" id="SSF161098">
    <property type="entry name" value="MetI-like"/>
    <property type="match status" value="2"/>
</dbReference>
<comment type="subcellular location">
    <subcellularLocation>
        <location evidence="1">Cell inner membrane</location>
        <topology evidence="1">Multi-pass membrane protein</topology>
    </subcellularLocation>
    <subcellularLocation>
        <location evidence="9">Cell membrane</location>
        <topology evidence="9">Multi-pass membrane protein</topology>
    </subcellularLocation>
</comment>
<dbReference type="GO" id="GO:0043190">
    <property type="term" value="C:ATP-binding cassette (ABC) transporter complex"/>
    <property type="evidence" value="ECO:0007669"/>
    <property type="project" value="InterPro"/>
</dbReference>
<dbReference type="Pfam" id="PF00528">
    <property type="entry name" value="BPD_transp_1"/>
    <property type="match status" value="1"/>
</dbReference>
<keyword evidence="5 9" id="KW-0812">Transmembrane</keyword>
<proteinExistence type="inferred from homology"/>
<evidence type="ECO:0000256" key="4">
    <source>
        <dbReference type="ARBA" id="ARBA00022475"/>
    </source>
</evidence>
<dbReference type="PANTHER" id="PTHR30614:SF37">
    <property type="entry name" value="AMINO-ACID ABC TRANSPORTER PERMEASE PROTEIN YHDX-RELATED"/>
    <property type="match status" value="1"/>
</dbReference>
<dbReference type="Proteomes" id="UP000538670">
    <property type="component" value="Unassembled WGS sequence"/>
</dbReference>
<organism evidence="11 12">
    <name type="scientific">Sphingomonas pseudosanguinis</name>
    <dbReference type="NCBI Taxonomy" id="413712"/>
    <lineage>
        <taxon>Bacteria</taxon>
        <taxon>Pseudomonadati</taxon>
        <taxon>Pseudomonadota</taxon>
        <taxon>Alphaproteobacteria</taxon>
        <taxon>Sphingomonadales</taxon>
        <taxon>Sphingomonadaceae</taxon>
        <taxon>Sphingomonas</taxon>
    </lineage>
</organism>
<keyword evidence="6" id="KW-0029">Amino-acid transport</keyword>
<evidence type="ECO:0000256" key="7">
    <source>
        <dbReference type="ARBA" id="ARBA00022989"/>
    </source>
</evidence>
<feature type="transmembrane region" description="Helical" evidence="9">
    <location>
        <begin position="197"/>
        <end position="219"/>
    </location>
</feature>
<protein>
    <submittedName>
        <fullName evidence="11">General L-amino acid transport system permease protein</fullName>
    </submittedName>
</protein>
<dbReference type="NCBIfam" id="TIGR01726">
    <property type="entry name" value="HEQRo_perm_3TM"/>
    <property type="match status" value="1"/>
</dbReference>
<comment type="caution">
    <text evidence="11">The sequence shown here is derived from an EMBL/GenBank/DDBJ whole genome shotgun (WGS) entry which is preliminary data.</text>
</comment>
<name>A0A7W6F4W6_9SPHN</name>
<feature type="transmembrane region" description="Helical" evidence="9">
    <location>
        <begin position="12"/>
        <end position="30"/>
    </location>
</feature>
<evidence type="ECO:0000313" key="11">
    <source>
        <dbReference type="EMBL" id="MBB3880905.1"/>
    </source>
</evidence>
<comment type="similarity">
    <text evidence="2">Belongs to the binding-protein-dependent transport system permease family. HisMQ subfamily.</text>
</comment>
<feature type="transmembrane region" description="Helical" evidence="9">
    <location>
        <begin position="69"/>
        <end position="98"/>
    </location>
</feature>
<keyword evidence="7 9" id="KW-1133">Transmembrane helix</keyword>
<feature type="transmembrane region" description="Helical" evidence="9">
    <location>
        <begin position="304"/>
        <end position="320"/>
    </location>
</feature>
<dbReference type="CDD" id="cd06261">
    <property type="entry name" value="TM_PBP2"/>
    <property type="match status" value="1"/>
</dbReference>
<evidence type="ECO:0000256" key="9">
    <source>
        <dbReference type="RuleBase" id="RU363032"/>
    </source>
</evidence>
<keyword evidence="12" id="KW-1185">Reference proteome</keyword>
<evidence type="ECO:0000256" key="6">
    <source>
        <dbReference type="ARBA" id="ARBA00022970"/>
    </source>
</evidence>
<evidence type="ECO:0000313" key="12">
    <source>
        <dbReference type="Proteomes" id="UP000538670"/>
    </source>
</evidence>
<evidence type="ECO:0000259" key="10">
    <source>
        <dbReference type="PROSITE" id="PS50928"/>
    </source>
</evidence>
<keyword evidence="8 9" id="KW-0472">Membrane</keyword>
<dbReference type="InterPro" id="IPR043429">
    <property type="entry name" value="ArtM/GltK/GlnP/TcyL/YhdX-like"/>
</dbReference>
<evidence type="ECO:0000256" key="1">
    <source>
        <dbReference type="ARBA" id="ARBA00004429"/>
    </source>
</evidence>
<dbReference type="InterPro" id="IPR000515">
    <property type="entry name" value="MetI-like"/>
</dbReference>
<dbReference type="EMBL" id="JACIDH010000024">
    <property type="protein sequence ID" value="MBB3880905.1"/>
    <property type="molecule type" value="Genomic_DNA"/>
</dbReference>
<accession>A0A7W6F4W6</accession>
<sequence length="370" mass="39423">MARGGARWRWWLPQIGLLAMVVAGLAWLAANVADNLARRGIATGLSFLDRAARFPISESILPYSPVDSFAWAIIVGLGNTLFLSVLVAAISTLLGLPIALARRSDHALAKALGGGFVDLIRNTPLVVQLLFWYGAVTIGLPPSAEAWQPMAGIFFTDRGLYLTTFGLVGSALPMLLAVAAGLVATAILAWRGKLRQASITTLATVMISVVMACALGLQRDTPVLGRFNFSGGLTLTPEFVAVLLGLVLYASAFAAEIIRGGIDAVAKGQWEAGRAIGLSERQTLRLIVMPQALRIMMPPMTSQFVNILKNSTLALVVGYPELNFVTATTINQTGQALEGIAILMIAFLMLSGLISLLMNRLNARIALVER</sequence>